<reference evidence="5 6" key="1">
    <citation type="submission" date="2021-12" db="EMBL/GenBank/DDBJ databases">
        <title>Genome sequencing of bacteria with rrn-lacking chromosome and rrn-plasmid.</title>
        <authorList>
            <person name="Anda M."/>
            <person name="Iwasaki W."/>
        </authorList>
    </citation>
    <scope>NUCLEOTIDE SEQUENCE [LARGE SCALE GENOMIC DNA]</scope>
    <source>
        <strain evidence="5 6">NBRC 101262</strain>
        <plasmid evidence="5 6">pPP1</plasmid>
    </source>
</reference>
<gene>
    <name evidence="5" type="primary">pafA_2</name>
    <name evidence="5" type="ORF">PEPS_34360</name>
</gene>
<evidence type="ECO:0000256" key="4">
    <source>
        <dbReference type="SAM" id="SignalP"/>
    </source>
</evidence>
<dbReference type="InterPro" id="IPR026263">
    <property type="entry name" value="Alkaline_phosphatase_prok"/>
</dbReference>
<dbReference type="PANTHER" id="PTHR10151">
    <property type="entry name" value="ECTONUCLEOTIDE PYROPHOSPHATASE/PHOSPHODIESTERASE"/>
    <property type="match status" value="1"/>
</dbReference>
<keyword evidence="3 4" id="KW-0732">Signal</keyword>
<keyword evidence="6" id="KW-1185">Reference proteome</keyword>
<dbReference type="Pfam" id="PF01663">
    <property type="entry name" value="Phosphodiest"/>
    <property type="match status" value="1"/>
</dbReference>
<dbReference type="InterPro" id="IPR002591">
    <property type="entry name" value="Phosphodiest/P_Trfase"/>
</dbReference>
<sequence length="559" mass="62702">MKKHLLLLTALCLSALSVFAQKKTPLKRPKMVVGIIVDQMRYDYITRFWDEFSEDGFKRMVKEGTTFRDMHYNYAPTCTGPGHSTVWSGAYPANSGIANNSFYDRKSGKMVYCVTDTTQTTVGANDEYGQCSPFRMKVTNLGDELKMVSNQRSKVIAVSFKDRAAVLPGGHFADGAFWFDYKTGDFISSSYYMKGKDLPAWVQAYNQQKRAAQLVKQPWKLLFAEDHYSASIQDNNRYEGLFTGEKTPTFPHDIKAISRREKRKGKPEYGILAKTPWGNQLTVEMAEAAIKGEQLGTHAFPDMLSVSFSCTDYVGHQFAPNSREVEDIYLRLDRQLAQLFKTIDSTVGMNNVVVFLTADHAGAFNANYIHDLGFQPAVYVKGEDLVAQTKSVLNSKYGQANWVMGYYGEQIYLNRQLIAQKGLNLAEVQKTAADELMKNEYVKEVATEQDLLSGNFTEGYKALLKRGCHPENSGDLFMVYQSGVLMQWGDQQTGTSHSMTYNYDTHVPYLMMGYDVPKGKEVNQKVAITQIAPTIANKLKMTAPSAAFEPVLPLVCGAN</sequence>
<keyword evidence="5" id="KW-0614">Plasmid</keyword>
<dbReference type="CDD" id="cd16016">
    <property type="entry name" value="AP-SPAP"/>
    <property type="match status" value="1"/>
</dbReference>
<evidence type="ECO:0000256" key="3">
    <source>
        <dbReference type="ARBA" id="ARBA00022729"/>
    </source>
</evidence>
<dbReference type="RefSeq" id="WP_338398315.1">
    <property type="nucleotide sequence ID" value="NZ_AP025293.1"/>
</dbReference>
<name>A0ABM7VJJ8_9BACT</name>
<feature type="chain" id="PRO_5045272073" evidence="4">
    <location>
        <begin position="21"/>
        <end position="559"/>
    </location>
</feature>
<dbReference type="Gene3D" id="3.40.720.10">
    <property type="entry name" value="Alkaline Phosphatase, subunit A"/>
    <property type="match status" value="1"/>
</dbReference>
<accession>A0ABM7VJJ8</accession>
<dbReference type="Proteomes" id="UP001354989">
    <property type="component" value="Plasmid pPP1"/>
</dbReference>
<evidence type="ECO:0000256" key="2">
    <source>
        <dbReference type="ARBA" id="ARBA00022723"/>
    </source>
</evidence>
<organism evidence="5 6">
    <name type="scientific">Persicobacter psychrovividus</name>
    <dbReference type="NCBI Taxonomy" id="387638"/>
    <lineage>
        <taxon>Bacteria</taxon>
        <taxon>Pseudomonadati</taxon>
        <taxon>Bacteroidota</taxon>
        <taxon>Cytophagia</taxon>
        <taxon>Cytophagales</taxon>
        <taxon>Persicobacteraceae</taxon>
        <taxon>Persicobacter</taxon>
    </lineage>
</organism>
<dbReference type="PIRSF" id="PIRSF031924">
    <property type="entry name" value="Pi-irrepressible_AP"/>
    <property type="match status" value="1"/>
</dbReference>
<keyword evidence="1" id="KW-0597">Phosphoprotein</keyword>
<dbReference type="SUPFAM" id="SSF53649">
    <property type="entry name" value="Alkaline phosphatase-like"/>
    <property type="match status" value="1"/>
</dbReference>
<feature type="signal peptide" evidence="4">
    <location>
        <begin position="1"/>
        <end position="20"/>
    </location>
</feature>
<keyword evidence="2" id="KW-0479">Metal-binding</keyword>
<dbReference type="Gene3D" id="3.30.1360.150">
    <property type="match status" value="1"/>
</dbReference>
<evidence type="ECO:0000313" key="6">
    <source>
        <dbReference type="Proteomes" id="UP001354989"/>
    </source>
</evidence>
<geneLocation type="plasmid" evidence="5 6">
    <name>pPP1</name>
</geneLocation>
<dbReference type="EMBL" id="AP025293">
    <property type="protein sequence ID" value="BDD01156.1"/>
    <property type="molecule type" value="Genomic_DNA"/>
</dbReference>
<protein>
    <submittedName>
        <fullName evidence="5">Alkaline phosphatase family protein</fullName>
    </submittedName>
</protein>
<dbReference type="PANTHER" id="PTHR10151:SF120">
    <property type="entry name" value="BIS(5'-ADENOSYL)-TRIPHOSPHATASE"/>
    <property type="match status" value="1"/>
</dbReference>
<proteinExistence type="predicted"/>
<evidence type="ECO:0000256" key="1">
    <source>
        <dbReference type="ARBA" id="ARBA00022553"/>
    </source>
</evidence>
<dbReference type="InterPro" id="IPR017850">
    <property type="entry name" value="Alkaline_phosphatase_core_sf"/>
</dbReference>
<evidence type="ECO:0000313" key="5">
    <source>
        <dbReference type="EMBL" id="BDD01156.1"/>
    </source>
</evidence>